<dbReference type="PANTHER" id="PTHR33026">
    <property type="entry name" value="OS06G0360600 PROTEIN"/>
    <property type="match status" value="1"/>
</dbReference>
<sequence length="1130" mass="124250">MRSLVDGVQHMEERRLREKDSGYSVYVAKVPSGHGFVDSTFAQKIFLRYDDIFAMLNSYPLHYTFIRLYSLSKAMRIIRDKTPGIAIADPFYMRAVHLASAGDRKVASAYLQGFFLANQKKYNILLHVFPEDNTCTLISITPKHSMATYFDADSKSSTDYTNVKAVLDDALNGYVKAKGLMERPNVRYGKHVFKHITKFPCIKKPLPTFLDEVENISGTVPVSDMRTVPGATVSGVTSLRLLRQHLWRHTGSSLPFRIRVASLWLSVFRACTIAPRGGPRGEPSWPSGCRPTTSSLYLRGERFLPLFFSALTTSHAPRALARCALAAVVRRLSSSLRRTSAAIPPCSAAQRLCAAPSLLPRRATLDDLCSSSSPFISTACNFAASPATVVLNVLRRLSHHSGASDRLEAEIDRMNASSSAPEAGTGRGQEASSSSQASGANLAAITRGAWKGSDVKQPEIDWLYRSRRIPEQVSCRIPRGEVEPAPEPGEYVVFSAHFERGFGLPASDFFREFLDFYKLQPHHLPGNAIFYLCCFVSFMEAYVGLRPTKEAFARFFGLRINSVQGKNIPNPKPPVQCGSCIISARQGSPFFKLSGLESCRAWQQTFFYVKNKGAADFINLPAYLPGTPSKANWKFNPGTNHIETNRIVRFLEKLKKDTDICSDDIIRAFISRRVLPLQRRAHKMSQMCGPHDPTKITSCRLSKEDVVLKARQICQTDMPMDWEWGFLPLCSLNPPTAEARERFPRIAAEVLQGPCRKRALDEEDPDPYVVGNKHKMGRTHTSRPDLPSASANPQVVEHATPLEAEVGQEFLEKLSSRGQKKKAPAPEAGTSDAPPAKRSRKEVVGGKQVTAKHYRKREMPVASGPALKISKSATGMRPEGSEDAARASPPPQPSPETPEASAPTKDAPSSPPAAPAGKPAAAKVTAQQLAAVVTAASAPSSGSQSLVLHAGRAALVAGETAPAQLGRITELTRGGADLGHLADYAEKWNQADLSLATRGLGKDKLPVIDPAGPRSTAQHLSRLKRAVKEFDTTWHDASGNVVNTLDIRKHLFEELLWEHRELSEAHSKCQAVPEATVEALTAQLATLKAEKEQLAKEHQQALDAQRTRFSELKEQLKEAELRHSRELKEA</sequence>
<reference evidence="4" key="1">
    <citation type="submission" date="2023-07" db="EMBL/GenBank/DDBJ databases">
        <title>A chromosome-level genome assembly of Lolium multiflorum.</title>
        <authorList>
            <person name="Chen Y."/>
            <person name="Copetti D."/>
            <person name="Kolliker R."/>
            <person name="Studer B."/>
        </authorList>
    </citation>
    <scope>NUCLEOTIDE SEQUENCE</scope>
    <source>
        <strain evidence="4">02402/16</strain>
        <tissue evidence="4">Leaf</tissue>
    </source>
</reference>
<feature type="compositionally biased region" description="Low complexity" evidence="2">
    <location>
        <begin position="897"/>
        <end position="908"/>
    </location>
</feature>
<feature type="region of interest" description="Disordered" evidence="2">
    <location>
        <begin position="757"/>
        <end position="794"/>
    </location>
</feature>
<feature type="coiled-coil region" evidence="1">
    <location>
        <begin position="1077"/>
        <end position="1129"/>
    </location>
</feature>
<organism evidence="4 5">
    <name type="scientific">Lolium multiflorum</name>
    <name type="common">Italian ryegrass</name>
    <name type="synonym">Lolium perenne subsp. multiflorum</name>
    <dbReference type="NCBI Taxonomy" id="4521"/>
    <lineage>
        <taxon>Eukaryota</taxon>
        <taxon>Viridiplantae</taxon>
        <taxon>Streptophyta</taxon>
        <taxon>Embryophyta</taxon>
        <taxon>Tracheophyta</taxon>
        <taxon>Spermatophyta</taxon>
        <taxon>Magnoliopsida</taxon>
        <taxon>Liliopsida</taxon>
        <taxon>Poales</taxon>
        <taxon>Poaceae</taxon>
        <taxon>BOP clade</taxon>
        <taxon>Pooideae</taxon>
        <taxon>Poodae</taxon>
        <taxon>Poeae</taxon>
        <taxon>Poeae Chloroplast Group 2 (Poeae type)</taxon>
        <taxon>Loliodinae</taxon>
        <taxon>Loliinae</taxon>
        <taxon>Lolium</taxon>
    </lineage>
</organism>
<dbReference type="InterPro" id="IPR007321">
    <property type="entry name" value="Transposase_28"/>
</dbReference>
<dbReference type="Proteomes" id="UP001231189">
    <property type="component" value="Unassembled WGS sequence"/>
</dbReference>
<feature type="compositionally biased region" description="Basic residues" evidence="2">
    <location>
        <begin position="772"/>
        <end position="781"/>
    </location>
</feature>
<dbReference type="Pfam" id="PF04195">
    <property type="entry name" value="Transposase_28"/>
    <property type="match status" value="1"/>
</dbReference>
<evidence type="ECO:0000313" key="4">
    <source>
        <dbReference type="EMBL" id="KAK1625828.1"/>
    </source>
</evidence>
<dbReference type="PANTHER" id="PTHR33026:SF7">
    <property type="entry name" value="OS03G0100275 PROTEIN"/>
    <property type="match status" value="1"/>
</dbReference>
<evidence type="ECO:0000256" key="2">
    <source>
        <dbReference type="SAM" id="MobiDB-lite"/>
    </source>
</evidence>
<feature type="region of interest" description="Disordered" evidence="2">
    <location>
        <begin position="814"/>
        <end position="921"/>
    </location>
</feature>
<protein>
    <recommendedName>
        <fullName evidence="3">Transposase (putative) gypsy type domain-containing protein</fullName>
    </recommendedName>
</protein>
<dbReference type="AlphaFoldDB" id="A0AAD8RH93"/>
<gene>
    <name evidence="4" type="ORF">QYE76_000143</name>
</gene>
<evidence type="ECO:0000256" key="1">
    <source>
        <dbReference type="SAM" id="Coils"/>
    </source>
</evidence>
<accession>A0AAD8RH93</accession>
<evidence type="ECO:0000313" key="5">
    <source>
        <dbReference type="Proteomes" id="UP001231189"/>
    </source>
</evidence>
<feature type="region of interest" description="Disordered" evidence="2">
    <location>
        <begin position="415"/>
        <end position="438"/>
    </location>
</feature>
<dbReference type="EMBL" id="JAUUTY010000005">
    <property type="protein sequence ID" value="KAK1625828.1"/>
    <property type="molecule type" value="Genomic_DNA"/>
</dbReference>
<keyword evidence="1" id="KW-0175">Coiled coil</keyword>
<name>A0AAD8RH93_LOLMU</name>
<comment type="caution">
    <text evidence="4">The sequence shown here is derived from an EMBL/GenBank/DDBJ whole genome shotgun (WGS) entry which is preliminary data.</text>
</comment>
<evidence type="ECO:0000259" key="3">
    <source>
        <dbReference type="Pfam" id="PF04195"/>
    </source>
</evidence>
<proteinExistence type="predicted"/>
<feature type="domain" description="Transposase (putative) gypsy type" evidence="3">
    <location>
        <begin position="492"/>
        <end position="559"/>
    </location>
</feature>
<keyword evidence="5" id="KW-1185">Reference proteome</keyword>